<feature type="binding site" evidence="11">
    <location>
        <begin position="142"/>
        <end position="145"/>
    </location>
    <ligand>
        <name>substrate</name>
    </ligand>
</feature>
<dbReference type="HAMAP" id="MF_02226">
    <property type="entry name" value="AlluloseP_3_epimer"/>
    <property type="match status" value="1"/>
</dbReference>
<evidence type="ECO:0000256" key="3">
    <source>
        <dbReference type="ARBA" id="ARBA00001954"/>
    </source>
</evidence>
<feature type="binding site" evidence="11">
    <location>
        <begin position="175"/>
        <end position="177"/>
    </location>
    <ligand>
        <name>substrate</name>
    </ligand>
</feature>
<dbReference type="GO" id="GO:0006163">
    <property type="term" value="P:purine nucleotide metabolic process"/>
    <property type="evidence" value="ECO:0007669"/>
    <property type="project" value="UniProtKB-ARBA"/>
</dbReference>
<evidence type="ECO:0000256" key="2">
    <source>
        <dbReference type="ARBA" id="ARBA00001947"/>
    </source>
</evidence>
<dbReference type="GO" id="GO:0019316">
    <property type="term" value="P:D-allose catabolic process"/>
    <property type="evidence" value="ECO:0007669"/>
    <property type="project" value="UniProtKB-UniRule"/>
</dbReference>
<feature type="binding site" evidence="11">
    <location>
        <position position="34"/>
    </location>
    <ligand>
        <name>a divalent metal cation</name>
        <dbReference type="ChEBI" id="CHEBI:60240"/>
    </ligand>
</feature>
<feature type="active site" description="Proton acceptor" evidence="11">
    <location>
        <position position="34"/>
    </location>
</feature>
<keyword evidence="10 11" id="KW-0119">Carbohydrate metabolism</keyword>
<dbReference type="EC" id="5.1.3.-" evidence="11"/>
<dbReference type="GO" id="GO:0006091">
    <property type="term" value="P:generation of precursor metabolites and energy"/>
    <property type="evidence" value="ECO:0007669"/>
    <property type="project" value="UniProtKB-ARBA"/>
</dbReference>
<comment type="cofactor">
    <cofactor evidence="3">
        <name>Fe(2+)</name>
        <dbReference type="ChEBI" id="CHEBI:29033"/>
    </cofactor>
</comment>
<evidence type="ECO:0000313" key="12">
    <source>
        <dbReference type="EMBL" id="QCP33952.1"/>
    </source>
</evidence>
<dbReference type="GO" id="GO:0046872">
    <property type="term" value="F:metal ion binding"/>
    <property type="evidence" value="ECO:0007669"/>
    <property type="project" value="UniProtKB-UniRule"/>
</dbReference>
<comment type="cofactor">
    <cofactor evidence="1">
        <name>Mn(2+)</name>
        <dbReference type="ChEBI" id="CHEBI:29035"/>
    </cofactor>
</comment>
<dbReference type="InterPro" id="IPR011060">
    <property type="entry name" value="RibuloseP-bd_barrel"/>
</dbReference>
<comment type="cofactor">
    <cofactor evidence="11">
        <name>a divalent metal cation</name>
        <dbReference type="ChEBI" id="CHEBI:60240"/>
    </cofactor>
</comment>
<feature type="binding site" evidence="11">
    <location>
        <position position="175"/>
    </location>
    <ligand>
        <name>a divalent metal cation</name>
        <dbReference type="ChEBI" id="CHEBI:60240"/>
    </ligand>
</feature>
<feature type="binding site" evidence="11">
    <location>
        <position position="65"/>
    </location>
    <ligand>
        <name>a divalent metal cation</name>
        <dbReference type="ChEBI" id="CHEBI:60240"/>
    </ligand>
</feature>
<keyword evidence="8" id="KW-0464">Manganese</keyword>
<evidence type="ECO:0000256" key="5">
    <source>
        <dbReference type="ARBA" id="ARBA00022723"/>
    </source>
</evidence>
<evidence type="ECO:0000313" key="13">
    <source>
        <dbReference type="Proteomes" id="UP000298653"/>
    </source>
</evidence>
<comment type="subunit">
    <text evidence="4">Homodimer.</text>
</comment>
<dbReference type="InterPro" id="IPR043677">
    <property type="entry name" value="AlluloseP_3_epimer_AlsE"/>
</dbReference>
<keyword evidence="13" id="KW-1185">Reference proteome</keyword>
<dbReference type="GO" id="GO:0034700">
    <property type="term" value="F:allulose 6-phosphate 3-epimerase activity"/>
    <property type="evidence" value="ECO:0007669"/>
    <property type="project" value="UniProtKB-UniRule"/>
</dbReference>
<evidence type="ECO:0000256" key="8">
    <source>
        <dbReference type="ARBA" id="ARBA00023211"/>
    </source>
</evidence>
<dbReference type="NCBIfam" id="NF007266">
    <property type="entry name" value="PRK09722.1"/>
    <property type="match status" value="1"/>
</dbReference>
<comment type="catalytic activity">
    <reaction evidence="11">
        <text>D-allulose 6-phosphate = keto-D-fructose 6-phosphate</text>
        <dbReference type="Rhea" id="RHEA:28426"/>
        <dbReference type="ChEBI" id="CHEBI:57579"/>
        <dbReference type="ChEBI" id="CHEBI:61519"/>
    </reaction>
</comment>
<keyword evidence="7" id="KW-0408">Iron</keyword>
<keyword evidence="6" id="KW-0862">Zinc</keyword>
<evidence type="ECO:0000256" key="9">
    <source>
        <dbReference type="ARBA" id="ARBA00023235"/>
    </source>
</evidence>
<dbReference type="GO" id="GO:0046496">
    <property type="term" value="P:nicotinamide nucleotide metabolic process"/>
    <property type="evidence" value="ECO:0007669"/>
    <property type="project" value="UniProtKB-ARBA"/>
</dbReference>
<name>A0A4P8I8W3_9FIRM</name>
<evidence type="ECO:0000256" key="11">
    <source>
        <dbReference type="HAMAP-Rule" id="MF_02226"/>
    </source>
</evidence>
<comment type="cofactor">
    <cofactor evidence="2">
        <name>Zn(2+)</name>
        <dbReference type="ChEBI" id="CHEBI:29105"/>
    </cofactor>
</comment>
<protein>
    <recommendedName>
        <fullName evidence="11">Putative D-allulose-6-phosphate 3-epimerase</fullName>
        <ecNumber evidence="11">5.1.3.-</ecNumber>
    </recommendedName>
</protein>
<dbReference type="Pfam" id="PF00834">
    <property type="entry name" value="Ribul_P_3_epim"/>
    <property type="match status" value="1"/>
</dbReference>
<feature type="binding site" evidence="11">
    <location>
        <begin position="197"/>
        <end position="199"/>
    </location>
    <ligand>
        <name>substrate</name>
    </ligand>
</feature>
<evidence type="ECO:0000256" key="7">
    <source>
        <dbReference type="ARBA" id="ARBA00023004"/>
    </source>
</evidence>
<keyword evidence="5 11" id="KW-0479">Metal-binding</keyword>
<dbReference type="OrthoDB" id="1645589at2"/>
<gene>
    <name evidence="12" type="ORF">AR1Y2_0498</name>
</gene>
<comment type="pathway">
    <text evidence="11">Carbohydrate degradation; D-allose degradation.</text>
</comment>
<dbReference type="AlphaFoldDB" id="A0A4P8I8W3"/>
<dbReference type="RefSeq" id="WP_137327554.1">
    <property type="nucleotide sequence ID" value="NZ_CP040058.1"/>
</dbReference>
<accession>A0A4P8I8W3</accession>
<feature type="active site" description="Proton donor" evidence="11">
    <location>
        <position position="175"/>
    </location>
</feature>
<organism evidence="12 13">
    <name type="scientific">Anaerostipes rhamnosivorans</name>
    <dbReference type="NCBI Taxonomy" id="1229621"/>
    <lineage>
        <taxon>Bacteria</taxon>
        <taxon>Bacillati</taxon>
        <taxon>Bacillota</taxon>
        <taxon>Clostridia</taxon>
        <taxon>Lachnospirales</taxon>
        <taxon>Lachnospiraceae</taxon>
        <taxon>Anaerostipes</taxon>
    </lineage>
</organism>
<comment type="function">
    <text evidence="11">Catalyzes the reversible epimerization of D-allulose 6-phosphate to D-fructose 6-phosphate. Can also catalyze with lower efficiency the reversible epimerization of D-ribulose 5-phosphate to D-xylulose 5-phosphate.</text>
</comment>
<evidence type="ECO:0000256" key="6">
    <source>
        <dbReference type="ARBA" id="ARBA00022833"/>
    </source>
</evidence>
<dbReference type="UniPathway" id="UPA00361"/>
<evidence type="ECO:0000256" key="4">
    <source>
        <dbReference type="ARBA" id="ARBA00011738"/>
    </source>
</evidence>
<dbReference type="GO" id="GO:1901135">
    <property type="term" value="P:carbohydrate derivative metabolic process"/>
    <property type="evidence" value="ECO:0007669"/>
    <property type="project" value="UniProtKB-ARBA"/>
</dbReference>
<dbReference type="InterPro" id="IPR000056">
    <property type="entry name" value="Ribul_P_3_epim-like"/>
</dbReference>
<dbReference type="PANTHER" id="PTHR11749">
    <property type="entry name" value="RIBULOSE-5-PHOSPHATE-3-EPIMERASE"/>
    <property type="match status" value="1"/>
</dbReference>
<feature type="binding site" evidence="11">
    <location>
        <position position="32"/>
    </location>
    <ligand>
        <name>a divalent metal cation</name>
        <dbReference type="ChEBI" id="CHEBI:60240"/>
    </ligand>
</feature>
<dbReference type="FunFam" id="3.20.20.70:FF:000191">
    <property type="entry name" value="ribulose-phosphate 3-epimerase isoform X2"/>
    <property type="match status" value="1"/>
</dbReference>
<dbReference type="NCBIfam" id="NF004076">
    <property type="entry name" value="PRK05581.1-4"/>
    <property type="match status" value="1"/>
</dbReference>
<dbReference type="KEGG" id="arf:AR1Y2_0498"/>
<evidence type="ECO:0000256" key="10">
    <source>
        <dbReference type="ARBA" id="ARBA00023277"/>
    </source>
</evidence>
<reference evidence="12 13" key="1">
    <citation type="submission" date="2019-05" db="EMBL/GenBank/DDBJ databases">
        <title>Complete genome sequencing of Anaerostipes rhamnosivorans.</title>
        <authorList>
            <person name="Bui T.P.N."/>
            <person name="de Vos W.M."/>
        </authorList>
    </citation>
    <scope>NUCLEOTIDE SEQUENCE [LARGE SCALE GENOMIC DNA]</scope>
    <source>
        <strain evidence="12 13">1y2</strain>
    </source>
</reference>
<dbReference type="InterPro" id="IPR013785">
    <property type="entry name" value="Aldolase_TIM"/>
</dbReference>
<evidence type="ECO:0000256" key="1">
    <source>
        <dbReference type="ARBA" id="ARBA00001936"/>
    </source>
</evidence>
<dbReference type="Gene3D" id="3.20.20.70">
    <property type="entry name" value="Aldolase class I"/>
    <property type="match status" value="1"/>
</dbReference>
<comment type="similarity">
    <text evidence="11">Belongs to the ribulose-phosphate 3-epimerase family. AlsE subfamily.</text>
</comment>
<dbReference type="CDD" id="cd00429">
    <property type="entry name" value="RPE"/>
    <property type="match status" value="1"/>
</dbReference>
<keyword evidence="9 11" id="KW-0413">Isomerase</keyword>
<dbReference type="Proteomes" id="UP000298653">
    <property type="component" value="Chromosome"/>
</dbReference>
<dbReference type="EMBL" id="CP040058">
    <property type="protein sequence ID" value="QCP33952.1"/>
    <property type="molecule type" value="Genomic_DNA"/>
</dbReference>
<sequence>MKENFSVSLMCMDFLNIREQLEILNEQVGMYHVDIMDGHYCKNITLSPDMVKAFKKVSKVPLDVHLMTTNPELWINTVAEAGADIISLHAETINGQAFRLYNQIRELGLKTGLVLNPATPLSEAAHYLGRIDLLTIMTVDVGFAGQPFIEEMLDKIAEAKRLREENGYHYRIQIDGSCKPSTFKRLMDAGADVLILGSSGLFGLDQDLHEACRKMTESYRKALEGSEVSCGL</sequence>
<dbReference type="SUPFAM" id="SSF51366">
    <property type="entry name" value="Ribulose-phoshate binding barrel"/>
    <property type="match status" value="1"/>
</dbReference>
<proteinExistence type="inferred from homology"/>
<feature type="binding site" evidence="11">
    <location>
        <position position="65"/>
    </location>
    <ligand>
        <name>substrate</name>
    </ligand>
</feature>